<dbReference type="RefSeq" id="WP_085826707.1">
    <property type="nucleotide sequence ID" value="NZ_FWFJ01000013.1"/>
</dbReference>
<organism evidence="1 2">
    <name type="scientific">Roseovarius gaetbuli</name>
    <dbReference type="NCBI Taxonomy" id="1356575"/>
    <lineage>
        <taxon>Bacteria</taxon>
        <taxon>Pseudomonadati</taxon>
        <taxon>Pseudomonadota</taxon>
        <taxon>Alphaproteobacteria</taxon>
        <taxon>Rhodobacterales</taxon>
        <taxon>Roseobacteraceae</taxon>
        <taxon>Roseovarius</taxon>
    </lineage>
</organism>
<evidence type="ECO:0000313" key="2">
    <source>
        <dbReference type="Proteomes" id="UP000194012"/>
    </source>
</evidence>
<name>A0A1X6Z6L6_9RHOB</name>
<accession>A0A1X6Z6L6</accession>
<keyword evidence="2" id="KW-1185">Reference proteome</keyword>
<sequence>MADQDLYTRFPSAPWRRDLDLFLAEHAAGMNAYLISRKRLASLAEMYELSDSELAAMGLVRKEIPAFVFEDILSG</sequence>
<evidence type="ECO:0008006" key="3">
    <source>
        <dbReference type="Google" id="ProtNLM"/>
    </source>
</evidence>
<dbReference type="Proteomes" id="UP000194012">
    <property type="component" value="Unassembled WGS sequence"/>
</dbReference>
<proteinExistence type="predicted"/>
<dbReference type="EMBL" id="FWFJ01000013">
    <property type="protein sequence ID" value="SLN42263.1"/>
    <property type="molecule type" value="Genomic_DNA"/>
</dbReference>
<dbReference type="OrthoDB" id="7867799at2"/>
<reference evidence="2" key="1">
    <citation type="submission" date="2017-03" db="EMBL/GenBank/DDBJ databases">
        <authorList>
            <person name="Rodrigo-Torres L."/>
            <person name="Arahal R.D."/>
            <person name="Lucena T."/>
        </authorList>
    </citation>
    <scope>NUCLEOTIDE SEQUENCE [LARGE SCALE GENOMIC DNA]</scope>
    <source>
        <strain evidence="2">CECT 8370</strain>
    </source>
</reference>
<evidence type="ECO:0000313" key="1">
    <source>
        <dbReference type="EMBL" id="SLN42263.1"/>
    </source>
</evidence>
<protein>
    <recommendedName>
        <fullName evidence="3">DUF1127 domain-containing protein</fullName>
    </recommendedName>
</protein>
<gene>
    <name evidence="1" type="ORF">ROG8370_01776</name>
</gene>
<dbReference type="AlphaFoldDB" id="A0A1X6Z6L6"/>